<dbReference type="Pfam" id="PF08205">
    <property type="entry name" value="C2-set_2"/>
    <property type="match status" value="1"/>
</dbReference>
<organism evidence="9 10">
    <name type="scientific">Folsomia candida</name>
    <name type="common">Springtail</name>
    <dbReference type="NCBI Taxonomy" id="158441"/>
    <lineage>
        <taxon>Eukaryota</taxon>
        <taxon>Metazoa</taxon>
        <taxon>Ecdysozoa</taxon>
        <taxon>Arthropoda</taxon>
        <taxon>Hexapoda</taxon>
        <taxon>Collembola</taxon>
        <taxon>Entomobryomorpha</taxon>
        <taxon>Isotomoidea</taxon>
        <taxon>Isotomidae</taxon>
        <taxon>Proisotominae</taxon>
        <taxon>Folsomia</taxon>
    </lineage>
</organism>
<keyword evidence="2 7" id="KW-0812">Transmembrane</keyword>
<dbReference type="InterPro" id="IPR032071">
    <property type="entry name" value="DUF4806"/>
</dbReference>
<keyword evidence="5" id="KW-1015">Disulfide bond</keyword>
<comment type="subcellular location">
    <subcellularLocation>
        <location evidence="1">Membrane</location>
        <topology evidence="1">Single-pass membrane protein</topology>
    </subcellularLocation>
</comment>
<dbReference type="PROSITE" id="PS50835">
    <property type="entry name" value="IG_LIKE"/>
    <property type="match status" value="4"/>
</dbReference>
<dbReference type="SUPFAM" id="SSF48726">
    <property type="entry name" value="Immunoglobulin"/>
    <property type="match status" value="5"/>
</dbReference>
<feature type="compositionally biased region" description="Low complexity" evidence="6">
    <location>
        <begin position="1124"/>
        <end position="1136"/>
    </location>
</feature>
<feature type="domain" description="Ig-like" evidence="8">
    <location>
        <begin position="386"/>
        <end position="472"/>
    </location>
</feature>
<keyword evidence="4 7" id="KW-0472">Membrane</keyword>
<feature type="region of interest" description="Disordered" evidence="6">
    <location>
        <begin position="1220"/>
        <end position="1239"/>
    </location>
</feature>
<name>A0A226EUW6_FOLCA</name>
<sequence length="1264" mass="139495">MTNEAVPEIEVDAVVGGRAELPCDVNPLPLRRDDAVHMVFWFRDDFGKPIYSLDVRGRPFVTARHWSSNQWFGSRAHFRLISEPARLVIENVKLTDEGVYRCRVDFRNSPTRNFRFNLTVLVPPEAVAVHDSSGRLLTNSIGPLREGSDLTLSCHVRGGKPPPHVEWRIAPLSGMGEETVSSKEPIIRQSGGVSVKKLKISAVHREIHGANLTCVTFNSNLTDMLSASLKLNLYLRPLSARIVQVDRLVANQRHQIECIATGSRPEAMITWWIANRQLTDVNILKDEDSSMDLSQVGVGRETDELESNVTRSSLSLVPSYGKFTPGLYFHPSSQNNMGGNCCDPNDWATSDDDGEKITCRAENPWVPRNSGSQVEDSLVLHVVYPPQPVLKLGTPLKETDLKEGDDVYFECQIKSNSPIHKLKWMFNDRQLQHNVTAGVILSNQTLVLQLVTRRNAGNYTCQASNMVGTTVSNVFPLRIQYAPVCKSDKSEVVGVSKGERVSIKCELDSDPEDVSFRWDLASSGQMVQVPPSRFTSMKRSSILYYSPVSNLDYGSLFCRGTNHVGIQMAPCVFQIVAAEKPSQVTNCTVFNETSESVELSCDEGHDGGLPQHFVLEVFDSDSSEMRYNASSNMPSFHLGNLTPIGKGFRVLVYSVNAKGRGEPHRIDELVIRQSEKYAATYEEATDGLKLAEATSDIETKSDQQQHRTRKRIASRPSPKSNSSAGSDEEEEIPVILNPSVVVSAEDDADFSPESIVEPDGNFLVPPSVSVAPSITVAPAYQVAGDHQQFQQSSQTILLNLDGSFNLNSQNTALSHPATVSIPVPGPYTTSSGDLTLGFQQVVINHLAAIEKEQKDIRGLLTEIKRNQESGVSPIARPVLDFSTLPRFPLNNEGELGAFETRLQLVDEYNLFVEYLIGIGGNDLKETVTEILKRVFSKEVRIQLSYTGKGLNKISYSSFIKINDALIAATRRNRKLVNSLGGITEIQIKQIIMDKIRFSPVTPSDYSWISFTLSVAIGGTAVFLCVGSVVIVKLILFRSRQMKRESSKKHNHDDSMGKTSSADLQAHGIQFDSKDLLSTDDKDPDILVHIGHVGGQDHNVISPAILLSRGATSANGDRPGRYTATLPPNSTSSSSCCLQSNMSSYPTMDHHQLHPSSDSAYHYQGVNAHQQFDRHHQYYGSDLGGSPGSGGNYAQQHQQQQYQIGQSPMNELDNFSSISTLRQPNHHHHQPTHPSTAAAATSDPYYDTKVMKQKLLSVNVPESCV</sequence>
<dbReference type="CDD" id="cd00063">
    <property type="entry name" value="FN3"/>
    <property type="match status" value="1"/>
</dbReference>
<dbReference type="PANTHER" id="PTHR23278:SF28">
    <property type="entry name" value="SIDESTEP IV, ISOFORM C"/>
    <property type="match status" value="1"/>
</dbReference>
<feature type="domain" description="Ig-like" evidence="8">
    <location>
        <begin position="7"/>
        <end position="119"/>
    </location>
</feature>
<dbReference type="InterPro" id="IPR013106">
    <property type="entry name" value="Ig_V-set"/>
</dbReference>
<evidence type="ECO:0000256" key="4">
    <source>
        <dbReference type="ARBA" id="ARBA00023136"/>
    </source>
</evidence>
<feature type="transmembrane region" description="Helical" evidence="7">
    <location>
        <begin position="1007"/>
        <end position="1035"/>
    </location>
</feature>
<dbReference type="PANTHER" id="PTHR23278">
    <property type="entry name" value="SIDESTEP PROTEIN"/>
    <property type="match status" value="1"/>
</dbReference>
<dbReference type="InterPro" id="IPR013162">
    <property type="entry name" value="CD80_C2-set"/>
</dbReference>
<dbReference type="GO" id="GO:0016020">
    <property type="term" value="C:membrane"/>
    <property type="evidence" value="ECO:0007669"/>
    <property type="project" value="UniProtKB-SubCell"/>
</dbReference>
<evidence type="ECO:0000256" key="3">
    <source>
        <dbReference type="ARBA" id="ARBA00022989"/>
    </source>
</evidence>
<dbReference type="OrthoDB" id="10006996at2759"/>
<feature type="region of interest" description="Disordered" evidence="6">
    <location>
        <begin position="1176"/>
        <end position="1202"/>
    </location>
</feature>
<gene>
    <name evidence="9" type="ORF">Fcan01_05810</name>
</gene>
<feature type="region of interest" description="Disordered" evidence="6">
    <location>
        <begin position="1110"/>
        <end position="1136"/>
    </location>
</feature>
<dbReference type="SMART" id="SM00409">
    <property type="entry name" value="IG"/>
    <property type="match status" value="4"/>
</dbReference>
<dbReference type="Gene3D" id="2.60.40.10">
    <property type="entry name" value="Immunoglobulins"/>
    <property type="match status" value="6"/>
</dbReference>
<dbReference type="SUPFAM" id="SSF49265">
    <property type="entry name" value="Fibronectin type III"/>
    <property type="match status" value="1"/>
</dbReference>
<evidence type="ECO:0000256" key="7">
    <source>
        <dbReference type="SAM" id="Phobius"/>
    </source>
</evidence>
<keyword evidence="3 7" id="KW-1133">Transmembrane helix</keyword>
<dbReference type="AlphaFoldDB" id="A0A226EUW6"/>
<comment type="caution">
    <text evidence="9">The sequence shown here is derived from an EMBL/GenBank/DDBJ whole genome shotgun (WGS) entry which is preliminary data.</text>
</comment>
<evidence type="ECO:0000259" key="8">
    <source>
        <dbReference type="PROSITE" id="PS50835"/>
    </source>
</evidence>
<reference evidence="9 10" key="1">
    <citation type="submission" date="2015-12" db="EMBL/GenBank/DDBJ databases">
        <title>The genome of Folsomia candida.</title>
        <authorList>
            <person name="Faddeeva A."/>
            <person name="Derks M.F."/>
            <person name="Anvar Y."/>
            <person name="Smit S."/>
            <person name="Van Straalen N."/>
            <person name="Roelofs D."/>
        </authorList>
    </citation>
    <scope>NUCLEOTIDE SEQUENCE [LARGE SCALE GENOMIC DNA]</scope>
    <source>
        <strain evidence="9 10">VU population</strain>
        <tissue evidence="9">Whole body</tissue>
    </source>
</reference>
<feature type="compositionally biased region" description="Gly residues" evidence="6">
    <location>
        <begin position="1181"/>
        <end position="1190"/>
    </location>
</feature>
<proteinExistence type="predicted"/>
<evidence type="ECO:0000313" key="9">
    <source>
        <dbReference type="EMBL" id="OXA60406.1"/>
    </source>
</evidence>
<evidence type="ECO:0000256" key="6">
    <source>
        <dbReference type="SAM" id="MobiDB-lite"/>
    </source>
</evidence>
<dbReference type="Proteomes" id="UP000198287">
    <property type="component" value="Unassembled WGS sequence"/>
</dbReference>
<feature type="domain" description="Ig-like" evidence="8">
    <location>
        <begin position="476"/>
        <end position="562"/>
    </location>
</feature>
<evidence type="ECO:0000256" key="5">
    <source>
        <dbReference type="ARBA" id="ARBA00023157"/>
    </source>
</evidence>
<evidence type="ECO:0000256" key="1">
    <source>
        <dbReference type="ARBA" id="ARBA00004167"/>
    </source>
</evidence>
<feature type="region of interest" description="Disordered" evidence="6">
    <location>
        <begin position="692"/>
        <end position="731"/>
    </location>
</feature>
<dbReference type="InterPro" id="IPR003599">
    <property type="entry name" value="Ig_sub"/>
</dbReference>
<keyword evidence="10" id="KW-1185">Reference proteome</keyword>
<evidence type="ECO:0000256" key="2">
    <source>
        <dbReference type="ARBA" id="ARBA00022692"/>
    </source>
</evidence>
<dbReference type="SMART" id="SM00408">
    <property type="entry name" value="IGc2"/>
    <property type="match status" value="3"/>
</dbReference>
<dbReference type="Pfam" id="PF13927">
    <property type="entry name" value="Ig_3"/>
    <property type="match status" value="1"/>
</dbReference>
<dbReference type="InterPro" id="IPR003961">
    <property type="entry name" value="FN3_dom"/>
</dbReference>
<dbReference type="InterPro" id="IPR007110">
    <property type="entry name" value="Ig-like_dom"/>
</dbReference>
<dbReference type="STRING" id="158441.A0A226EUW6"/>
<dbReference type="Pfam" id="PF16064">
    <property type="entry name" value="DUF4806"/>
    <property type="match status" value="1"/>
</dbReference>
<evidence type="ECO:0000313" key="10">
    <source>
        <dbReference type="Proteomes" id="UP000198287"/>
    </source>
</evidence>
<accession>A0A226EUW6</accession>
<dbReference type="InterPro" id="IPR013783">
    <property type="entry name" value="Ig-like_fold"/>
</dbReference>
<dbReference type="EMBL" id="LNIX01000002">
    <property type="protein sequence ID" value="OXA60406.1"/>
    <property type="molecule type" value="Genomic_DNA"/>
</dbReference>
<dbReference type="InterPro" id="IPR036116">
    <property type="entry name" value="FN3_sf"/>
</dbReference>
<dbReference type="InterPro" id="IPR036179">
    <property type="entry name" value="Ig-like_dom_sf"/>
</dbReference>
<dbReference type="Pfam" id="PF07686">
    <property type="entry name" value="V-set"/>
    <property type="match status" value="1"/>
</dbReference>
<feature type="domain" description="Ig-like" evidence="8">
    <location>
        <begin position="124"/>
        <end position="230"/>
    </location>
</feature>
<protein>
    <submittedName>
        <fullName evidence="9">Nephrin</fullName>
    </submittedName>
</protein>
<dbReference type="InterPro" id="IPR003598">
    <property type="entry name" value="Ig_sub2"/>
</dbReference>